<protein>
    <submittedName>
        <fullName evidence="3">2-polyprenylphenol 6-hydroxylase</fullName>
    </submittedName>
</protein>
<comment type="similarity">
    <text evidence="1">Belongs to the protein kinase superfamily. ADCK protein kinase family.</text>
</comment>
<dbReference type="InterPro" id="IPR050154">
    <property type="entry name" value="UbiB_kinase"/>
</dbReference>
<dbReference type="EMBL" id="AYSL01001234">
    <property type="protein sequence ID" value="KTF06311.1"/>
    <property type="molecule type" value="Genomic_DNA"/>
</dbReference>
<gene>
    <name evidence="3" type="ORF">MGSAQ_002200</name>
</gene>
<evidence type="ECO:0000259" key="2">
    <source>
        <dbReference type="Pfam" id="PF03109"/>
    </source>
</evidence>
<dbReference type="InterPro" id="IPR011009">
    <property type="entry name" value="Kinase-like_dom_sf"/>
</dbReference>
<sequence>MRNKHKGKSAGERITLALQNLGPVFIKFGQMLSTRRDLLPPAIANELARLQDKVPPFSSDAAQDIIKQALGLSDLSELFSEFEKAPLASASIAQVHAAKLKHNNEDVVVKVLRPDIRDTIVADMELLFSLANVLQRWLPDGKRLRPVEVVVEYRKTIVDELDLLRESANGIQLGRNFEGSDALYVPKIYSDYCRSNVLVMERIYGLPISNIDALLTQNTNMKKLAERGVEVFFTQVFRDSFFHADMHPGNIFVSTEHPENPKYIASILALWVRSIVKISAIWLRTLLPSSTATIAKSPSFTPTQAGYRRIPISMNSRWPSARYANLYSKSHLLKFPLVTCCCSYLIRHVVSIWSCSHSLCYCKKHCCISKA</sequence>
<evidence type="ECO:0000256" key="1">
    <source>
        <dbReference type="ARBA" id="ARBA00009670"/>
    </source>
</evidence>
<dbReference type="PANTHER" id="PTHR10566:SF113">
    <property type="entry name" value="PROTEIN ACTIVITY OF BC1 COMPLEX KINASE 7, CHLOROPLASTIC"/>
    <property type="match status" value="1"/>
</dbReference>
<name>A0A1B6NSL9_9ZZZZ</name>
<dbReference type="PANTHER" id="PTHR10566">
    <property type="entry name" value="CHAPERONE-ACTIVITY OF BC1 COMPLEX CABC1 -RELATED"/>
    <property type="match status" value="1"/>
</dbReference>
<dbReference type="Pfam" id="PF03109">
    <property type="entry name" value="ABC1"/>
    <property type="match status" value="1"/>
</dbReference>
<comment type="caution">
    <text evidence="3">The sequence shown here is derived from an EMBL/GenBank/DDBJ whole genome shotgun (WGS) entry which is preliminary data.</text>
</comment>
<proteinExistence type="inferred from homology"/>
<organism evidence="3">
    <name type="scientific">marine sediment metagenome</name>
    <dbReference type="NCBI Taxonomy" id="412755"/>
    <lineage>
        <taxon>unclassified sequences</taxon>
        <taxon>metagenomes</taxon>
        <taxon>ecological metagenomes</taxon>
    </lineage>
</organism>
<evidence type="ECO:0000313" key="3">
    <source>
        <dbReference type="EMBL" id="KTF06311.1"/>
    </source>
</evidence>
<dbReference type="SUPFAM" id="SSF56112">
    <property type="entry name" value="Protein kinase-like (PK-like)"/>
    <property type="match status" value="1"/>
</dbReference>
<dbReference type="AlphaFoldDB" id="A0A1B6NSL9"/>
<dbReference type="InterPro" id="IPR004147">
    <property type="entry name" value="ABC1_dom"/>
</dbReference>
<reference evidence="3" key="1">
    <citation type="submission" date="2013-11" db="EMBL/GenBank/DDBJ databases">
        <title>Microbial diversity, functional groups and degradation webs in Northern and Southern Mediterranean and Red Sea marine crude oil polluted sites.</title>
        <authorList>
            <person name="Daffonchio D."/>
            <person name="Mapelli F."/>
            <person name="Ferrer M."/>
            <person name="Richter M."/>
            <person name="Cherif A."/>
            <person name="Malkawi H.I."/>
            <person name="Yakimov M.M."/>
            <person name="Abdel-Fattah Y.R."/>
            <person name="Blaghen M."/>
            <person name="Golyshin P.N."/>
            <person name="Kalogerakis N."/>
            <person name="Boon N."/>
            <person name="Magagnini M."/>
            <person name="Fava F."/>
        </authorList>
    </citation>
    <scope>NUCLEOTIDE SEQUENCE</scope>
</reference>
<feature type="domain" description="ABC1 atypical kinase-like" evidence="2">
    <location>
        <begin position="49"/>
        <end position="257"/>
    </location>
</feature>
<accession>A0A1B6NSL9</accession>